<dbReference type="Proteomes" id="UP001204851">
    <property type="component" value="Unassembled WGS sequence"/>
</dbReference>
<keyword evidence="1" id="KW-0472">Membrane</keyword>
<keyword evidence="3" id="KW-1185">Reference proteome</keyword>
<keyword evidence="1" id="KW-1133">Transmembrane helix</keyword>
<gene>
    <name evidence="2" type="ORF">M0L44_05195</name>
</gene>
<reference evidence="2 3" key="1">
    <citation type="submission" date="2022-06" db="EMBL/GenBank/DDBJ databases">
        <title>Ideonella sp. NS12-5 Genome sequencing and assembly.</title>
        <authorList>
            <person name="Jung Y."/>
        </authorList>
    </citation>
    <scope>NUCLEOTIDE SEQUENCE [LARGE SCALE GENOMIC DNA]</scope>
    <source>
        <strain evidence="2 3">NS12-5</strain>
    </source>
</reference>
<sequence length="51" mass="5773">MATSEARPADRIRPGRWLGWLAVMVVLALVFLAYLRPELALDLAGRLWSCF</sequence>
<evidence type="ECO:0000313" key="2">
    <source>
        <dbReference type="EMBL" id="MCO5976121.1"/>
    </source>
</evidence>
<comment type="caution">
    <text evidence="2">The sequence shown here is derived from an EMBL/GenBank/DDBJ whole genome shotgun (WGS) entry which is preliminary data.</text>
</comment>
<evidence type="ECO:0000313" key="3">
    <source>
        <dbReference type="Proteomes" id="UP001204851"/>
    </source>
</evidence>
<dbReference type="EMBL" id="JAMXMC010000003">
    <property type="protein sequence ID" value="MCO5976121.1"/>
    <property type="molecule type" value="Genomic_DNA"/>
</dbReference>
<proteinExistence type="predicted"/>
<organism evidence="2 3">
    <name type="scientific">Ideonella oryzae</name>
    <dbReference type="NCBI Taxonomy" id="2937441"/>
    <lineage>
        <taxon>Bacteria</taxon>
        <taxon>Pseudomonadati</taxon>
        <taxon>Pseudomonadota</taxon>
        <taxon>Betaproteobacteria</taxon>
        <taxon>Burkholderiales</taxon>
        <taxon>Sphaerotilaceae</taxon>
        <taxon>Ideonella</taxon>
    </lineage>
</organism>
<protein>
    <submittedName>
        <fullName evidence="2">Uncharacterized protein</fullName>
    </submittedName>
</protein>
<accession>A0ABT1BKI6</accession>
<name>A0ABT1BKI6_9BURK</name>
<evidence type="ECO:0000256" key="1">
    <source>
        <dbReference type="SAM" id="Phobius"/>
    </source>
</evidence>
<keyword evidence="1" id="KW-0812">Transmembrane</keyword>
<feature type="transmembrane region" description="Helical" evidence="1">
    <location>
        <begin position="17"/>
        <end position="35"/>
    </location>
</feature>
<dbReference type="RefSeq" id="WP_252768920.1">
    <property type="nucleotide sequence ID" value="NZ_JAMXMC010000003.1"/>
</dbReference>